<feature type="binding site" evidence="7">
    <location>
        <position position="244"/>
    </location>
    <ligand>
        <name>Mn(2+)</name>
        <dbReference type="ChEBI" id="CHEBI:29035"/>
        <label>2</label>
    </ligand>
</feature>
<keyword evidence="3 7" id="KW-0378">Hydrolase</keyword>
<comment type="cofactor">
    <cofactor evidence="7">
        <name>Mn(2+)</name>
        <dbReference type="ChEBI" id="CHEBI:29035"/>
    </cofactor>
    <text evidence="7">Binds 2 manganese ions per subunit.</text>
</comment>
<feature type="binding site" evidence="7">
    <location>
        <position position="420"/>
    </location>
    <ligand>
        <name>Mn(2+)</name>
        <dbReference type="ChEBI" id="CHEBI:29035"/>
        <label>1</label>
    </ligand>
</feature>
<dbReference type="CDD" id="cd01087">
    <property type="entry name" value="Prolidase"/>
    <property type="match status" value="1"/>
</dbReference>
<feature type="domain" description="Xaa-Pro dipeptidase N-terminal" evidence="9">
    <location>
        <begin position="9"/>
        <end position="155"/>
    </location>
</feature>
<dbReference type="EC" id="3.4.13.9" evidence="7"/>
<dbReference type="GO" id="GO:0004177">
    <property type="term" value="F:aminopeptidase activity"/>
    <property type="evidence" value="ECO:0007669"/>
    <property type="project" value="TreeGrafter"/>
</dbReference>
<gene>
    <name evidence="7 10" type="primary">pepQ</name>
    <name evidence="10" type="ORF">GCM10009090_04150</name>
</gene>
<reference evidence="10" key="1">
    <citation type="journal article" date="2014" name="Int. J. Syst. Evol. Microbiol.">
        <title>Complete genome sequence of Corynebacterium casei LMG S-19264T (=DSM 44701T), isolated from a smear-ripened cheese.</title>
        <authorList>
            <consortium name="US DOE Joint Genome Institute (JGI-PGF)"/>
            <person name="Walter F."/>
            <person name="Albersmeier A."/>
            <person name="Kalinowski J."/>
            <person name="Ruckert C."/>
        </authorList>
    </citation>
    <scope>NUCLEOTIDE SEQUENCE</scope>
    <source>
        <strain evidence="10">JCM 13306</strain>
    </source>
</reference>
<dbReference type="AlphaFoldDB" id="A0A919F4V8"/>
<evidence type="ECO:0000313" key="10">
    <source>
        <dbReference type="EMBL" id="GHH47541.1"/>
    </source>
</evidence>
<name>A0A919F4V8_9XANT</name>
<feature type="binding site" evidence="7">
    <location>
        <position position="381"/>
    </location>
    <ligand>
        <name>Mn(2+)</name>
        <dbReference type="ChEBI" id="CHEBI:29035"/>
        <label>1</label>
    </ligand>
</feature>
<dbReference type="GO" id="GO:0046872">
    <property type="term" value="F:metal ion binding"/>
    <property type="evidence" value="ECO:0007669"/>
    <property type="project" value="UniProtKB-KW"/>
</dbReference>
<dbReference type="InterPro" id="IPR029149">
    <property type="entry name" value="Creatin/AminoP/Spt16_N"/>
</dbReference>
<accession>A0A919F4V8</accession>
<protein>
    <recommendedName>
        <fullName evidence="7">Xaa-Pro dipeptidase</fullName>
        <shortName evidence="7">X-Pro dipeptidase</shortName>
        <ecNumber evidence="7">3.4.13.9</ecNumber>
    </recommendedName>
    <alternativeName>
        <fullName evidence="7">Imidodipeptidase</fullName>
    </alternativeName>
    <alternativeName>
        <fullName evidence="7">Proline dipeptidase</fullName>
        <shortName evidence="7">Prolidase</shortName>
    </alternativeName>
</protein>
<evidence type="ECO:0000256" key="3">
    <source>
        <dbReference type="ARBA" id="ARBA00022801"/>
    </source>
</evidence>
<dbReference type="Gene3D" id="3.40.350.10">
    <property type="entry name" value="Creatinase/prolidase N-terminal domain"/>
    <property type="match status" value="1"/>
</dbReference>
<dbReference type="Gene3D" id="3.90.230.10">
    <property type="entry name" value="Creatinase/methionine aminopeptidase superfamily"/>
    <property type="match status" value="1"/>
</dbReference>
<reference evidence="10" key="2">
    <citation type="submission" date="2020-09" db="EMBL/GenBank/DDBJ databases">
        <authorList>
            <person name="Sun Q."/>
            <person name="Ohkuma M."/>
        </authorList>
    </citation>
    <scope>NUCLEOTIDE SEQUENCE</scope>
    <source>
        <strain evidence="10">JCM 13306</strain>
    </source>
</reference>
<feature type="binding site" evidence="7">
    <location>
        <position position="336"/>
    </location>
    <ligand>
        <name>Mn(2+)</name>
        <dbReference type="ChEBI" id="CHEBI:29035"/>
        <label>1</label>
    </ligand>
</feature>
<evidence type="ECO:0000256" key="4">
    <source>
        <dbReference type="ARBA" id="ARBA00022997"/>
    </source>
</evidence>
<dbReference type="PROSITE" id="PS00491">
    <property type="entry name" value="PROLINE_PEPTIDASE"/>
    <property type="match status" value="1"/>
</dbReference>
<dbReference type="NCBIfam" id="NF010133">
    <property type="entry name" value="PRK13607.1"/>
    <property type="match status" value="1"/>
</dbReference>
<dbReference type="Pfam" id="PF21216">
    <property type="entry name" value="PepQ_N"/>
    <property type="match status" value="1"/>
</dbReference>
<comment type="catalytic activity">
    <reaction evidence="7">
        <text>Xaa-L-Pro dipeptide + H2O = an L-alpha-amino acid + L-proline</text>
        <dbReference type="Rhea" id="RHEA:76407"/>
        <dbReference type="ChEBI" id="CHEBI:15377"/>
        <dbReference type="ChEBI" id="CHEBI:59869"/>
        <dbReference type="ChEBI" id="CHEBI:60039"/>
        <dbReference type="ChEBI" id="CHEBI:195196"/>
        <dbReference type="EC" id="3.4.13.9"/>
    </reaction>
</comment>
<feature type="binding site" evidence="7">
    <location>
        <position position="255"/>
    </location>
    <ligand>
        <name>Mn(2+)</name>
        <dbReference type="ChEBI" id="CHEBI:29035"/>
        <label>2</label>
    </ligand>
</feature>
<keyword evidence="6 7" id="KW-0464">Manganese</keyword>
<dbReference type="InterPro" id="IPR022846">
    <property type="entry name" value="X_Pro_dipept"/>
</dbReference>
<dbReference type="Proteomes" id="UP000623958">
    <property type="component" value="Unassembled WGS sequence"/>
</dbReference>
<evidence type="ECO:0000256" key="6">
    <source>
        <dbReference type="ARBA" id="ARBA00023211"/>
    </source>
</evidence>
<comment type="caution">
    <text evidence="10">The sequence shown here is derived from an EMBL/GenBank/DDBJ whole genome shotgun (WGS) entry which is preliminary data.</text>
</comment>
<dbReference type="PANTHER" id="PTHR43226">
    <property type="entry name" value="XAA-PRO AMINOPEPTIDASE 3"/>
    <property type="match status" value="1"/>
</dbReference>
<dbReference type="InterPro" id="IPR000994">
    <property type="entry name" value="Pept_M24"/>
</dbReference>
<keyword evidence="11" id="KW-1185">Reference proteome</keyword>
<dbReference type="Pfam" id="PF00557">
    <property type="entry name" value="Peptidase_M24"/>
    <property type="match status" value="1"/>
</dbReference>
<dbReference type="RefSeq" id="WP_434027337.1">
    <property type="nucleotide sequence ID" value="NZ_BNBA01000002.1"/>
</dbReference>
<feature type="binding site" evidence="7">
    <location>
        <position position="420"/>
    </location>
    <ligand>
        <name>Mn(2+)</name>
        <dbReference type="ChEBI" id="CHEBI:29035"/>
        <label>2</label>
    </ligand>
</feature>
<dbReference type="PANTHER" id="PTHR43226:SF8">
    <property type="entry name" value="XAA-PRO DIPEPTIDASE"/>
    <property type="match status" value="1"/>
</dbReference>
<dbReference type="EMBL" id="BNBA01000002">
    <property type="protein sequence ID" value="GHH47541.1"/>
    <property type="molecule type" value="Genomic_DNA"/>
</dbReference>
<keyword evidence="4 7" id="KW-0224">Dipeptidase</keyword>
<dbReference type="GO" id="GO:0102009">
    <property type="term" value="F:proline dipeptidase activity"/>
    <property type="evidence" value="ECO:0007669"/>
    <property type="project" value="UniProtKB-EC"/>
</dbReference>
<dbReference type="InterPro" id="IPR036005">
    <property type="entry name" value="Creatinase/aminopeptidase-like"/>
</dbReference>
<evidence type="ECO:0000256" key="5">
    <source>
        <dbReference type="ARBA" id="ARBA00023049"/>
    </source>
</evidence>
<dbReference type="InterPro" id="IPR052433">
    <property type="entry name" value="X-Pro_dipept-like"/>
</dbReference>
<feature type="domain" description="Peptidase M24" evidence="8">
    <location>
        <begin position="167"/>
        <end position="427"/>
    </location>
</feature>
<dbReference type="HAMAP" id="MF_01279">
    <property type="entry name" value="X_Pro_dipeptid"/>
    <property type="match status" value="1"/>
</dbReference>
<dbReference type="SUPFAM" id="SSF55920">
    <property type="entry name" value="Creatinase/aminopeptidase"/>
    <property type="match status" value="1"/>
</dbReference>
<evidence type="ECO:0000259" key="8">
    <source>
        <dbReference type="Pfam" id="PF00557"/>
    </source>
</evidence>
<sequence>MTVQDPATLYPAHLTVLRQRADEALARGGFDHLVVPSGTLHYQAFDDRDYPYAVNPQFKAWVPLIRVPNSWLVHTPGERPKVIFHQPFDYWHVVPDAPSGWWVEHCDVHIIRTPREALALLPKDAARCAILGEPQSALGDYAPNNPDAVVNYLEYHRAFKTPYELALMRQAQTLAVRGHRAAEAAFRAGHSEFAIHMAYCSAVGQDANDLPYGNIVALNEHGAVLHYTELDRTAPPSLRSFLIDAGASAHGYASDITRTYAADTGSEFQALIDAVDKAQLAMGRAVRAGFDYKQLHIDAHLALMGVLKEFGVITVSPEAALATGVSAAFFPHGIGHGIGLQVHDVAGFAASDRGGRIERPAGHPYLRLTRVLEPGMVVTIEPGLYFIDMLLDEVKKAGHAASVDWKRVDQFKPYGGIRIEDEVACTDGEPENLTRPAFLAT</sequence>
<dbReference type="GO" id="GO:0005829">
    <property type="term" value="C:cytosol"/>
    <property type="evidence" value="ECO:0007669"/>
    <property type="project" value="TreeGrafter"/>
</dbReference>
<evidence type="ECO:0000259" key="9">
    <source>
        <dbReference type="Pfam" id="PF21216"/>
    </source>
</evidence>
<comment type="similarity">
    <text evidence="7">Belongs to the peptidase M24B family. Bacterial-type prolidase subfamily.</text>
</comment>
<evidence type="ECO:0000256" key="1">
    <source>
        <dbReference type="ARBA" id="ARBA00022670"/>
    </source>
</evidence>
<evidence type="ECO:0000256" key="2">
    <source>
        <dbReference type="ARBA" id="ARBA00022723"/>
    </source>
</evidence>
<keyword evidence="1 7" id="KW-0645">Protease</keyword>
<keyword evidence="2 7" id="KW-0479">Metal-binding</keyword>
<feature type="binding site" evidence="7">
    <location>
        <position position="255"/>
    </location>
    <ligand>
        <name>Mn(2+)</name>
        <dbReference type="ChEBI" id="CHEBI:29035"/>
        <label>1</label>
    </ligand>
</feature>
<dbReference type="GO" id="GO:0016795">
    <property type="term" value="F:phosphoric triester hydrolase activity"/>
    <property type="evidence" value="ECO:0007669"/>
    <property type="project" value="InterPro"/>
</dbReference>
<dbReference type="GO" id="GO:0008235">
    <property type="term" value="F:metalloexopeptidase activity"/>
    <property type="evidence" value="ECO:0007669"/>
    <property type="project" value="UniProtKB-UniRule"/>
</dbReference>
<keyword evidence="5 7" id="KW-0482">Metalloprotease</keyword>
<dbReference type="InterPro" id="IPR001131">
    <property type="entry name" value="Peptidase_M24B_aminopep-P_CS"/>
</dbReference>
<proteinExistence type="inferred from homology"/>
<dbReference type="InterPro" id="IPR048819">
    <property type="entry name" value="PepQ_N"/>
</dbReference>
<evidence type="ECO:0000313" key="11">
    <source>
        <dbReference type="Proteomes" id="UP000623958"/>
    </source>
</evidence>
<evidence type="ECO:0000256" key="7">
    <source>
        <dbReference type="HAMAP-Rule" id="MF_01279"/>
    </source>
</evidence>
<comment type="function">
    <text evidence="7">Splits dipeptides with a prolyl residue in the C-terminal position.</text>
</comment>
<dbReference type="GO" id="GO:0006508">
    <property type="term" value="P:proteolysis"/>
    <property type="evidence" value="ECO:0007669"/>
    <property type="project" value="UniProtKB-KW"/>
</dbReference>
<organism evidence="10 11">
    <name type="scientific">Xanthomonas boreopolis</name>
    <dbReference type="NCBI Taxonomy" id="86183"/>
    <lineage>
        <taxon>Bacteria</taxon>
        <taxon>Pseudomonadati</taxon>
        <taxon>Pseudomonadota</taxon>
        <taxon>Gammaproteobacteria</taxon>
        <taxon>Lysobacterales</taxon>
        <taxon>Lysobacteraceae</taxon>
        <taxon>Xanthomonas</taxon>
    </lineage>
</organism>